<feature type="domain" description="Rib" evidence="3">
    <location>
        <begin position="750"/>
        <end position="806"/>
    </location>
</feature>
<gene>
    <name evidence="4" type="ORF">CPHO_00230</name>
</gene>
<feature type="transmembrane region" description="Helical" evidence="2">
    <location>
        <begin position="1221"/>
        <end position="1242"/>
    </location>
</feature>
<evidence type="ECO:0000313" key="5">
    <source>
        <dbReference type="Proteomes" id="UP000185491"/>
    </source>
</evidence>
<name>A0A1L7D0E3_9CORY</name>
<feature type="domain" description="Rib" evidence="3">
    <location>
        <begin position="1060"/>
        <end position="1129"/>
    </location>
</feature>
<dbReference type="PANTHER" id="PTHR41775">
    <property type="entry name" value="SECRETED PROTEIN-RELATED"/>
    <property type="match status" value="1"/>
</dbReference>
<dbReference type="InterPro" id="IPR012706">
    <property type="entry name" value="Rib_alpha_Esp_rpt"/>
</dbReference>
<keyword evidence="5" id="KW-1185">Reference proteome</keyword>
<dbReference type="EMBL" id="CP009249">
    <property type="protein sequence ID" value="APT91615.1"/>
    <property type="molecule type" value="Genomic_DNA"/>
</dbReference>
<accession>A0A1L7D0E3</accession>
<evidence type="ECO:0000256" key="2">
    <source>
        <dbReference type="SAM" id="Phobius"/>
    </source>
</evidence>
<feature type="region of interest" description="Disordered" evidence="1">
    <location>
        <begin position="1136"/>
        <end position="1218"/>
    </location>
</feature>
<keyword evidence="2" id="KW-1133">Transmembrane helix</keyword>
<keyword evidence="2" id="KW-0812">Transmembrane</keyword>
<feature type="domain" description="Rib" evidence="3">
    <location>
        <begin position="964"/>
        <end position="1039"/>
    </location>
</feature>
<dbReference type="STRING" id="161895.CPHO_00230"/>
<proteinExistence type="predicted"/>
<feature type="domain" description="Rib" evidence="3">
    <location>
        <begin position="901"/>
        <end position="961"/>
    </location>
</feature>
<evidence type="ECO:0000256" key="1">
    <source>
        <dbReference type="SAM" id="MobiDB-lite"/>
    </source>
</evidence>
<feature type="domain" description="Rib" evidence="3">
    <location>
        <begin position="810"/>
        <end position="883"/>
    </location>
</feature>
<sequence length="1253" mass="133902">MVAHAAPARSDIANVAVVVRFAGQTQGEGPTGLNKPHLSNPQYTYWDAFKERFTSSGTPYFANYVSLDEYVDLVSYNQLRVHNFFPEEDGGRVNYITLPHSFEYYAQRGDVTTVARDTVKALAANLNKQQWDMNNDGRVDNLTVVMHLPDGAPKAPRLTTSKHVLWQEGPVDGLDLERFNIHAMTMDNTGISLGSSPGVVQHEFMHTLGIWDLYRFEDENIGGSPVGFWDIMSKAGLFYPLAQHRQDLGFLEIPAVQPTPEGIEVELATPDSGPESGRPYAVRVSSPFSETESFVIEYRPNDRRKVLDKFPGNNGGVIIYRVNQVPGEDKPSNLLKGPNGQPLDYLYVFRPGQDTVVSATNPQDADLHQGDSYGSLNMADTIAQNAIVDSHNRNSGIQVTVEEATKEGARVTIKQTSAADLDFWEKVAGSGVDPVNHDNGALLSLGNKVYRAVRTSRGISVDVQEGGEVTPVGSIASGTSYAPTLFAREGQAYVAFGDNQGRVNIARIGQAAVTQVRSVETGLGYEPKVFAGSGPNAGVVVDTGTVLKFVGPQEGQDLPDLRPGGNTVVDVAWNGDSAVLSTFDPQKTFEYRLEGGSWRQVSSADSMYRLVHSVNLRDKQLTLLSTGNDEPLRLRYEGQEVTTNLPAFAADDLVAVGDNVYALLHHQNTGLLKVYKASVSDLGTWTQVGEDVANTQVQAQLSVVGGVAHVLVRGEQVVTFTNRVEQPQLAQEQEPAIKQVKPHPVPALAEVPSARSFVTNADALPDGTEFYWEPELSFATPGTKRVELVTRYGDGSKDRSALTFNVSAHADFYAPTATATPRSVTFGDPVPAPAQFAEGVPAGATLTWAAEPSTSQLGRQTGSVQVTYADGTSERLEVHLFVSELAAVHQPKFVASASAVALDSAPDAREFVSNLGSLPGGTGVSWEDEPVLATPGRKTAKVVVSYPDGSKDQATVTFEVASHAETFAPVVKQVPPVMQGQEAPPADSFVEFPEEPTHKAEIKWRDQPSTATPGVRSGAVIIRYADGSSQQVKVEFHVKPSAPEVPAPEEPQAPEPIAFVPQPRSQEVARGAALPKARLMLSNADQLPAGATVSWKTVPDLNTAGEQAGSVVVSLHGKDIKDIVVPVVVHVAAAGEQPPAGQPDEGQPQPSPAPEPEPSPAPDPDPVPAPEPEPSPAPQPDPDPDPVPAPEPEPSPAPQPDPAPGRVPDPQAEDSSSTGSIVGAIVGLLALLGLGGLGFWLTQTPQGRALLRF</sequence>
<organism evidence="4 5">
    <name type="scientific">Corynebacterium phocae</name>
    <dbReference type="NCBI Taxonomy" id="161895"/>
    <lineage>
        <taxon>Bacteria</taxon>
        <taxon>Bacillati</taxon>
        <taxon>Actinomycetota</taxon>
        <taxon>Actinomycetes</taxon>
        <taxon>Mycobacteriales</taxon>
        <taxon>Corynebacteriaceae</taxon>
        <taxon>Corynebacterium</taxon>
    </lineage>
</organism>
<dbReference type="AlphaFoldDB" id="A0A1L7D0E3"/>
<dbReference type="InterPro" id="IPR059115">
    <property type="entry name" value="Rib"/>
</dbReference>
<dbReference type="NCBIfam" id="TIGR02331">
    <property type="entry name" value="rib_alpha"/>
    <property type="match status" value="1"/>
</dbReference>
<protein>
    <recommendedName>
        <fullName evidence="3">Rib domain-containing protein</fullName>
    </recommendedName>
</protein>
<dbReference type="Pfam" id="PF08428">
    <property type="entry name" value="Rib"/>
    <property type="match status" value="5"/>
</dbReference>
<feature type="compositionally biased region" description="Pro residues" evidence="1">
    <location>
        <begin position="1149"/>
        <end position="1207"/>
    </location>
</feature>
<evidence type="ECO:0000259" key="3">
    <source>
        <dbReference type="Pfam" id="PF08428"/>
    </source>
</evidence>
<dbReference type="Proteomes" id="UP000185491">
    <property type="component" value="Chromosome"/>
</dbReference>
<reference evidence="4 5" key="1">
    <citation type="submission" date="2014-08" db="EMBL/GenBank/DDBJ databases">
        <title>Complete genome sequence of Corynebacterium phocae M408/89/1(T)(=DSM 44612(T)), isolated from the common seal (Phoca vitulina).</title>
        <authorList>
            <person name="Ruckert C."/>
            <person name="Albersmeier A."/>
            <person name="Winkler A."/>
            <person name="Kalinowski J."/>
        </authorList>
    </citation>
    <scope>NUCLEOTIDE SEQUENCE [LARGE SCALE GENOMIC DNA]</scope>
    <source>
        <strain evidence="4 5">M408/89/1</strain>
    </source>
</reference>
<evidence type="ECO:0000313" key="4">
    <source>
        <dbReference type="EMBL" id="APT91615.1"/>
    </source>
</evidence>
<dbReference type="PANTHER" id="PTHR41775:SF1">
    <property type="entry name" value="PEPTIDASE M6-LIKE DOMAIN-CONTAINING PROTEIN"/>
    <property type="match status" value="1"/>
</dbReference>
<keyword evidence="2" id="KW-0472">Membrane</keyword>
<dbReference type="KEGG" id="cpho:CPHO_00230"/>